<reference evidence="3" key="1">
    <citation type="submission" date="2021-12" db="EMBL/GenBank/DDBJ databases">
        <title>Discovery of the Pendulisporaceae a myxobacterial family with distinct sporulation behavior and unique specialized metabolism.</title>
        <authorList>
            <person name="Garcia R."/>
            <person name="Popoff A."/>
            <person name="Bader C.D."/>
            <person name="Loehr J."/>
            <person name="Walesch S."/>
            <person name="Walt C."/>
            <person name="Boldt J."/>
            <person name="Bunk B."/>
            <person name="Haeckl F.J.F.P.J."/>
            <person name="Gunesch A.P."/>
            <person name="Birkelbach J."/>
            <person name="Nuebel U."/>
            <person name="Pietschmann T."/>
            <person name="Bach T."/>
            <person name="Mueller R."/>
        </authorList>
    </citation>
    <scope>NUCLEOTIDE SEQUENCE</scope>
    <source>
        <strain evidence="3">MSr11367</strain>
    </source>
</reference>
<name>A0ABZ2LJJ0_9BACT</name>
<proteinExistence type="predicted"/>
<sequence>MTASSEVTQDESLAARVRELEAKLAGVMRERDEIDRERDKLRSAYHALVAELERLRRRIFIAKAERVDAHQLEMEFAHKRKELQKLTELLSGASDILARTDQDELTPPASAGATPKSKGRGRGRRNLCELDMAEERCEVHDPGLQGNAEIIGLDESVQIGYRKGTFVRFIIAREIQANR</sequence>
<organism evidence="3 4">
    <name type="scientific">Pendulispora rubella</name>
    <dbReference type="NCBI Taxonomy" id="2741070"/>
    <lineage>
        <taxon>Bacteria</taxon>
        <taxon>Pseudomonadati</taxon>
        <taxon>Myxococcota</taxon>
        <taxon>Myxococcia</taxon>
        <taxon>Myxococcales</taxon>
        <taxon>Sorangiineae</taxon>
        <taxon>Pendulisporaceae</taxon>
        <taxon>Pendulispora</taxon>
    </lineage>
</organism>
<accession>A0ABZ2LJJ0</accession>
<evidence type="ECO:0000313" key="4">
    <source>
        <dbReference type="Proteomes" id="UP001374803"/>
    </source>
</evidence>
<gene>
    <name evidence="3" type="ORF">LVJ94_17325</name>
</gene>
<evidence type="ECO:0000256" key="1">
    <source>
        <dbReference type="SAM" id="Coils"/>
    </source>
</evidence>
<keyword evidence="4" id="KW-1185">Reference proteome</keyword>
<feature type="region of interest" description="Disordered" evidence="2">
    <location>
        <begin position="98"/>
        <end position="124"/>
    </location>
</feature>
<dbReference type="Proteomes" id="UP001374803">
    <property type="component" value="Chromosome"/>
</dbReference>
<protein>
    <submittedName>
        <fullName evidence="3">Uncharacterized protein</fullName>
    </submittedName>
</protein>
<evidence type="ECO:0000313" key="3">
    <source>
        <dbReference type="EMBL" id="WXB08982.1"/>
    </source>
</evidence>
<dbReference type="RefSeq" id="WP_394838652.1">
    <property type="nucleotide sequence ID" value="NZ_CP089929.1"/>
</dbReference>
<feature type="coiled-coil region" evidence="1">
    <location>
        <begin position="17"/>
        <end position="89"/>
    </location>
</feature>
<keyword evidence="1" id="KW-0175">Coiled coil</keyword>
<dbReference type="EMBL" id="CP089983">
    <property type="protein sequence ID" value="WXB08982.1"/>
    <property type="molecule type" value="Genomic_DNA"/>
</dbReference>
<evidence type="ECO:0000256" key="2">
    <source>
        <dbReference type="SAM" id="MobiDB-lite"/>
    </source>
</evidence>